<sequence length="145" mass="15945">MKRGGPVHVEIYHLRFDSLMTLEVVEKLNAEGVPGQELLGLESCKTVRDVIQLIEMSPPKPPTTMLLHTANMPHLLKSGPKTTPPLCLIRNGSGTKSMYARIRQLSRCVYGISARYLGDFRSVPELASAYAGMIDQKQPIILGGT</sequence>
<comment type="caution">
    <text evidence="1">The sequence shown here is derived from an EMBL/GenBank/DDBJ whole genome shotgun (WGS) entry which is preliminary data.</text>
</comment>
<dbReference type="AlphaFoldDB" id="A0A9N9U282"/>
<dbReference type="SUPFAM" id="SSF53474">
    <property type="entry name" value="alpha/beta-Hydrolases"/>
    <property type="match status" value="1"/>
</dbReference>
<evidence type="ECO:0000313" key="2">
    <source>
        <dbReference type="Proteomes" id="UP000754883"/>
    </source>
</evidence>
<dbReference type="Proteomes" id="UP000754883">
    <property type="component" value="Unassembled WGS sequence"/>
</dbReference>
<dbReference type="InterPro" id="IPR029058">
    <property type="entry name" value="AB_hydrolase_fold"/>
</dbReference>
<gene>
    <name evidence="1" type="ORF">CBYS24578_00001045</name>
</gene>
<accession>A0A9N9U282</accession>
<evidence type="ECO:0000313" key="1">
    <source>
        <dbReference type="EMBL" id="CAG9972467.1"/>
    </source>
</evidence>
<proteinExistence type="predicted"/>
<organism evidence="1 2">
    <name type="scientific">Clonostachys byssicola</name>
    <dbReference type="NCBI Taxonomy" id="160290"/>
    <lineage>
        <taxon>Eukaryota</taxon>
        <taxon>Fungi</taxon>
        <taxon>Dikarya</taxon>
        <taxon>Ascomycota</taxon>
        <taxon>Pezizomycotina</taxon>
        <taxon>Sordariomycetes</taxon>
        <taxon>Hypocreomycetidae</taxon>
        <taxon>Hypocreales</taxon>
        <taxon>Bionectriaceae</taxon>
        <taxon>Clonostachys</taxon>
    </lineage>
</organism>
<protein>
    <submittedName>
        <fullName evidence="1">Uncharacterized protein</fullName>
    </submittedName>
</protein>
<name>A0A9N9U282_9HYPO</name>
<dbReference type="EMBL" id="CABFNO020001240">
    <property type="protein sequence ID" value="CAG9972467.1"/>
    <property type="molecule type" value="Genomic_DNA"/>
</dbReference>
<reference evidence="2" key="1">
    <citation type="submission" date="2019-06" db="EMBL/GenBank/DDBJ databases">
        <authorList>
            <person name="Broberg M."/>
        </authorList>
    </citation>
    <scope>NUCLEOTIDE SEQUENCE [LARGE SCALE GENOMIC DNA]</scope>
</reference>
<keyword evidence="2" id="KW-1185">Reference proteome</keyword>
<dbReference type="Gene3D" id="3.40.50.1820">
    <property type="entry name" value="alpha/beta hydrolase"/>
    <property type="match status" value="1"/>
</dbReference>
<reference evidence="1 2" key="2">
    <citation type="submission" date="2021-10" db="EMBL/GenBank/DDBJ databases">
        <authorList>
            <person name="Piombo E."/>
        </authorList>
    </citation>
    <scope>NUCLEOTIDE SEQUENCE [LARGE SCALE GENOMIC DNA]</scope>
</reference>